<dbReference type="UniPathway" id="UPA00060">
    <property type="reaction ID" value="UER00138"/>
</dbReference>
<dbReference type="EMBL" id="CP063078">
    <property type="protein sequence ID" value="QOQ88021.1"/>
    <property type="molecule type" value="Genomic_DNA"/>
</dbReference>
<evidence type="ECO:0000256" key="1">
    <source>
        <dbReference type="ARBA" id="ARBA00004948"/>
    </source>
</evidence>
<feature type="domain" description="Pyridoxamine kinase/Phosphomethylpyrimidine kinase" evidence="3">
    <location>
        <begin position="11"/>
        <end position="239"/>
    </location>
</feature>
<dbReference type="GO" id="GO:0008902">
    <property type="term" value="F:hydroxymethylpyrimidine kinase activity"/>
    <property type="evidence" value="ECO:0007669"/>
    <property type="project" value="UniProtKB-EC"/>
</dbReference>
<dbReference type="GO" id="GO:0005829">
    <property type="term" value="C:cytosol"/>
    <property type="evidence" value="ECO:0007669"/>
    <property type="project" value="TreeGrafter"/>
</dbReference>
<dbReference type="AlphaFoldDB" id="A0A7M1LI67"/>
<evidence type="ECO:0000313" key="4">
    <source>
        <dbReference type="EMBL" id="QOQ88021.1"/>
    </source>
</evidence>
<dbReference type="CDD" id="cd01169">
    <property type="entry name" value="HMPP_kinase"/>
    <property type="match status" value="1"/>
</dbReference>
<accession>A0A7M1LI67</accession>
<dbReference type="Proteomes" id="UP000594749">
    <property type="component" value="Chromosome"/>
</dbReference>
<dbReference type="GO" id="GO:0008972">
    <property type="term" value="F:phosphomethylpyrimidine kinase activity"/>
    <property type="evidence" value="ECO:0007669"/>
    <property type="project" value="InterPro"/>
</dbReference>
<proteinExistence type="predicted"/>
<dbReference type="RefSeq" id="WP_025801933.1">
    <property type="nucleotide sequence ID" value="NZ_CP053842.1"/>
</dbReference>
<reference evidence="4 5" key="1">
    <citation type="submission" date="2020-10" db="EMBL/GenBank/DDBJ databases">
        <title>Campylobacter and Helicobacter PacBio genomes.</title>
        <authorList>
            <person name="Lane C."/>
        </authorList>
    </citation>
    <scope>NUCLEOTIDE SEQUENCE [LARGE SCALE GENOMIC DNA]</scope>
    <source>
        <strain evidence="4 5">2016D-0077</strain>
    </source>
</reference>
<name>A0A7M1LI67_9BACT</name>
<gene>
    <name evidence="4" type="primary">thiD</name>
    <name evidence="4" type="ORF">IMC76_04315</name>
</gene>
<keyword evidence="4" id="KW-0808">Transferase</keyword>
<evidence type="ECO:0000259" key="3">
    <source>
        <dbReference type="Pfam" id="PF08543"/>
    </source>
</evidence>
<sequence>MKVVLIVAGSDSSGGAGLQADIKTGEYFGVFTTTAVTALTAQNTLGVTGVVDTKPEFLKAQISAILSDFEISAIKVGMLSNSSIIEVMREFLSSVKVPVVLDPVFISKAGSLLMSKENIQNLKNLFKFATIITPNIYEAKCLFGDDLDIKADANVVIKNIKIGEKSVDRLYYKDGKILEFKSDFLDSENLHGTGCSFSTAIASNLALGKNLEDAIKISKKYIHEAILQAPNLGHGKGPLRHNLRKI</sequence>
<comment type="pathway">
    <text evidence="1">Cofactor biosynthesis; thiamine diphosphate biosynthesis.</text>
</comment>
<dbReference type="InterPro" id="IPR004399">
    <property type="entry name" value="HMP/HMP-P_kinase_dom"/>
</dbReference>
<protein>
    <recommendedName>
        <fullName evidence="2">hydroxymethylpyrimidine kinase</fullName>
        <ecNumber evidence="2">2.7.1.49</ecNumber>
    </recommendedName>
</protein>
<dbReference type="PANTHER" id="PTHR20858">
    <property type="entry name" value="PHOSPHOMETHYLPYRIMIDINE KINASE"/>
    <property type="match status" value="1"/>
</dbReference>
<dbReference type="InterPro" id="IPR013749">
    <property type="entry name" value="PM/HMP-P_kinase-1"/>
</dbReference>
<keyword evidence="4" id="KW-0418">Kinase</keyword>
<dbReference type="SUPFAM" id="SSF53613">
    <property type="entry name" value="Ribokinase-like"/>
    <property type="match status" value="1"/>
</dbReference>
<dbReference type="Gene3D" id="3.40.1190.20">
    <property type="match status" value="1"/>
</dbReference>
<evidence type="ECO:0000313" key="5">
    <source>
        <dbReference type="Proteomes" id="UP000594749"/>
    </source>
</evidence>
<dbReference type="PANTHER" id="PTHR20858:SF17">
    <property type="entry name" value="HYDROXYMETHYLPYRIMIDINE_PHOSPHOMETHYLPYRIMIDINE KINASE THI20-RELATED"/>
    <property type="match status" value="1"/>
</dbReference>
<dbReference type="GO" id="GO:0009228">
    <property type="term" value="P:thiamine biosynthetic process"/>
    <property type="evidence" value="ECO:0007669"/>
    <property type="project" value="InterPro"/>
</dbReference>
<organism evidence="4 5">
    <name type="scientific">Campylobacter corcagiensis</name>
    <dbReference type="NCBI Taxonomy" id="1448857"/>
    <lineage>
        <taxon>Bacteria</taxon>
        <taxon>Pseudomonadati</taxon>
        <taxon>Campylobacterota</taxon>
        <taxon>Epsilonproteobacteria</taxon>
        <taxon>Campylobacterales</taxon>
        <taxon>Campylobacteraceae</taxon>
        <taxon>Campylobacter</taxon>
    </lineage>
</organism>
<dbReference type="OrthoDB" id="9810880at2"/>
<dbReference type="NCBIfam" id="TIGR00097">
    <property type="entry name" value="HMP-P_kinase"/>
    <property type="match status" value="1"/>
</dbReference>
<keyword evidence="5" id="KW-1185">Reference proteome</keyword>
<dbReference type="EC" id="2.7.1.49" evidence="2"/>
<evidence type="ECO:0000256" key="2">
    <source>
        <dbReference type="ARBA" id="ARBA00012135"/>
    </source>
</evidence>
<dbReference type="GO" id="GO:0009229">
    <property type="term" value="P:thiamine diphosphate biosynthetic process"/>
    <property type="evidence" value="ECO:0007669"/>
    <property type="project" value="UniProtKB-UniPathway"/>
</dbReference>
<dbReference type="InterPro" id="IPR029056">
    <property type="entry name" value="Ribokinase-like"/>
</dbReference>
<dbReference type="Pfam" id="PF08543">
    <property type="entry name" value="Phos_pyr_kin"/>
    <property type="match status" value="1"/>
</dbReference>